<evidence type="ECO:0000313" key="2">
    <source>
        <dbReference type="EMBL" id="OQR69252.1"/>
    </source>
</evidence>
<dbReference type="EMBL" id="MNPL01021737">
    <property type="protein sequence ID" value="OQR69252.1"/>
    <property type="molecule type" value="Genomic_DNA"/>
</dbReference>
<keyword evidence="3" id="KW-1185">Reference proteome</keyword>
<organism evidence="2 3">
    <name type="scientific">Tropilaelaps mercedesae</name>
    <dbReference type="NCBI Taxonomy" id="418985"/>
    <lineage>
        <taxon>Eukaryota</taxon>
        <taxon>Metazoa</taxon>
        <taxon>Ecdysozoa</taxon>
        <taxon>Arthropoda</taxon>
        <taxon>Chelicerata</taxon>
        <taxon>Arachnida</taxon>
        <taxon>Acari</taxon>
        <taxon>Parasitiformes</taxon>
        <taxon>Mesostigmata</taxon>
        <taxon>Gamasina</taxon>
        <taxon>Dermanyssoidea</taxon>
        <taxon>Laelapidae</taxon>
        <taxon>Tropilaelaps</taxon>
    </lineage>
</organism>
<dbReference type="AlphaFoldDB" id="A0A1V9X7J2"/>
<name>A0A1V9X7J2_9ACAR</name>
<reference evidence="2 3" key="1">
    <citation type="journal article" date="2017" name="Gigascience">
        <title>Draft genome of the honey bee ectoparasitic mite, Tropilaelaps mercedesae, is shaped by the parasitic life history.</title>
        <authorList>
            <person name="Dong X."/>
            <person name="Armstrong S.D."/>
            <person name="Xia D."/>
            <person name="Makepeace B.L."/>
            <person name="Darby A.C."/>
            <person name="Kadowaki T."/>
        </authorList>
    </citation>
    <scope>NUCLEOTIDE SEQUENCE [LARGE SCALE GENOMIC DNA]</scope>
    <source>
        <strain evidence="2">Wuxi-XJTLU</strain>
    </source>
</reference>
<feature type="region of interest" description="Disordered" evidence="1">
    <location>
        <begin position="96"/>
        <end position="140"/>
    </location>
</feature>
<dbReference type="Proteomes" id="UP000192247">
    <property type="component" value="Unassembled WGS sequence"/>
</dbReference>
<evidence type="ECO:0000256" key="1">
    <source>
        <dbReference type="SAM" id="MobiDB-lite"/>
    </source>
</evidence>
<protein>
    <submittedName>
        <fullName evidence="2">Uncharacterized protein</fullName>
    </submittedName>
</protein>
<gene>
    <name evidence="2" type="ORF">BIW11_12378</name>
</gene>
<comment type="caution">
    <text evidence="2">The sequence shown here is derived from an EMBL/GenBank/DDBJ whole genome shotgun (WGS) entry which is preliminary data.</text>
</comment>
<sequence>MWMEHYAALPSPSVTGKTPSAVCRSSDGQPSNVRRWMEEYLLVAWRIASSPQTSLGQAVVDETSSIEGPRVRTLRCIKMCIRPTIGVIITGSEFSGRIRRSDRSEMPYPQSRLNGSATPAPITRPPRPAILSDNLDKSLY</sequence>
<dbReference type="InParanoid" id="A0A1V9X7J2"/>
<evidence type="ECO:0000313" key="3">
    <source>
        <dbReference type="Proteomes" id="UP000192247"/>
    </source>
</evidence>
<accession>A0A1V9X7J2</accession>
<proteinExistence type="predicted"/>